<dbReference type="RefSeq" id="WP_015923789.1">
    <property type="nucleotide sequence ID" value="NC_011899.1"/>
</dbReference>
<dbReference type="eggNOG" id="ENOG5031WVU">
    <property type="taxonomic scope" value="Bacteria"/>
</dbReference>
<gene>
    <name evidence="1" type="ordered locus">Hore_20750</name>
</gene>
<dbReference type="HOGENOM" id="CLU_175291_0_0_9"/>
<evidence type="ECO:0008006" key="3">
    <source>
        <dbReference type="Google" id="ProtNLM"/>
    </source>
</evidence>
<sequence length="91" mass="11229">MLKEKLMDVFKKRYYRFRNNVKPYLEDFKVIKKGEPSLEEKIKKAHEEWVQAQEYFNSVTDPMLIDHAIYKIHAAREKYNFLLSRAKKYRR</sequence>
<dbReference type="OrthoDB" id="1809893at2"/>
<protein>
    <recommendedName>
        <fullName evidence="3">DUF2508 domain-containing protein</fullName>
    </recommendedName>
</protein>
<evidence type="ECO:0000313" key="2">
    <source>
        <dbReference type="Proteomes" id="UP000000719"/>
    </source>
</evidence>
<keyword evidence="2" id="KW-1185">Reference proteome</keyword>
<dbReference type="InterPro" id="IPR019644">
    <property type="entry name" value="DUF2508"/>
</dbReference>
<organism evidence="1 2">
    <name type="scientific">Halothermothrix orenii (strain H 168 / OCM 544 / DSM 9562)</name>
    <dbReference type="NCBI Taxonomy" id="373903"/>
    <lineage>
        <taxon>Bacteria</taxon>
        <taxon>Bacillati</taxon>
        <taxon>Bacillota</taxon>
        <taxon>Clostridia</taxon>
        <taxon>Halanaerobiales</taxon>
        <taxon>Halothermotrichaceae</taxon>
        <taxon>Halothermothrix</taxon>
    </lineage>
</organism>
<dbReference type="STRING" id="373903.Hore_20750"/>
<dbReference type="AlphaFoldDB" id="B8CZW8"/>
<dbReference type="KEGG" id="hor:Hore_20750"/>
<name>B8CZW8_HALOH</name>
<dbReference type="Proteomes" id="UP000000719">
    <property type="component" value="Chromosome"/>
</dbReference>
<reference evidence="1 2" key="1">
    <citation type="journal article" date="2009" name="PLoS ONE">
        <title>Genome analysis of the anaerobic thermohalophilic bacterium Halothermothrix orenii.</title>
        <authorList>
            <person name="Mavromatis K."/>
            <person name="Ivanova N."/>
            <person name="Anderson I."/>
            <person name="Lykidis A."/>
            <person name="Hooper S.D."/>
            <person name="Sun H."/>
            <person name="Kunin V."/>
            <person name="Lapidus A."/>
            <person name="Hugenholtz P."/>
            <person name="Patel B."/>
            <person name="Kyrpides N.C."/>
        </authorList>
    </citation>
    <scope>NUCLEOTIDE SEQUENCE [LARGE SCALE GENOMIC DNA]</scope>
    <source>
        <strain evidence="2">H 168 / OCM 544 / DSM 9562</strain>
    </source>
</reference>
<dbReference type="EMBL" id="CP001098">
    <property type="protein sequence ID" value="ACL70820.1"/>
    <property type="molecule type" value="Genomic_DNA"/>
</dbReference>
<dbReference type="Pfam" id="PF10704">
    <property type="entry name" value="DUF2508"/>
    <property type="match status" value="1"/>
</dbReference>
<evidence type="ECO:0000313" key="1">
    <source>
        <dbReference type="EMBL" id="ACL70820.1"/>
    </source>
</evidence>
<proteinExistence type="predicted"/>
<accession>B8CZW8</accession>